<reference evidence="5" key="3">
    <citation type="submission" date="2019-02" db="EMBL/GenBank/DDBJ databases">
        <authorList>
            <person name="Buron G."/>
            <person name="Chaylann A."/>
            <person name="Dolejs I."/>
            <person name="Forster J."/>
            <person name="Miks M.H."/>
        </authorList>
    </citation>
    <scope>NUCLEOTIDE SEQUENCE</scope>
    <source>
        <strain evidence="5">DSM 10551</strain>
    </source>
</reference>
<dbReference type="EMBL" id="BDGB01000055">
    <property type="protein sequence ID" value="GAW72105.1"/>
    <property type="molecule type" value="Genomic_DNA"/>
</dbReference>
<organism evidence="4 6">
    <name type="scientific">Lentilactobacillus parakefiri</name>
    <dbReference type="NCBI Taxonomy" id="152332"/>
    <lineage>
        <taxon>Bacteria</taxon>
        <taxon>Bacillati</taxon>
        <taxon>Bacillota</taxon>
        <taxon>Bacilli</taxon>
        <taxon>Lactobacillales</taxon>
        <taxon>Lactobacillaceae</taxon>
        <taxon>Lentilactobacillus</taxon>
    </lineage>
</organism>
<evidence type="ECO:0000256" key="1">
    <source>
        <dbReference type="ARBA" id="ARBA00008061"/>
    </source>
</evidence>
<dbReference type="GO" id="GO:0016052">
    <property type="term" value="P:carbohydrate catabolic process"/>
    <property type="evidence" value="ECO:0007669"/>
    <property type="project" value="UniProtKB-ARBA"/>
</dbReference>
<evidence type="ECO:0000313" key="6">
    <source>
        <dbReference type="Proteomes" id="UP000214739"/>
    </source>
</evidence>
<dbReference type="AlphaFoldDB" id="A0A224VB51"/>
<dbReference type="Proteomes" id="UP000294668">
    <property type="component" value="Unassembled WGS sequence"/>
</dbReference>
<reference evidence="4 6" key="1">
    <citation type="journal article" date="2017" name="Biosci Microbiota Food Health">
        <title>Genomic characterization reconfirms the taxonomic status of Lactobacillus parakefiri.</title>
        <authorList>
            <person name="Tanizawa Y."/>
            <person name="Kobayashi H."/>
            <person name="Kaminuma E."/>
            <person name="Sakamoto M."/>
            <person name="Ohkuma M."/>
            <person name="Nakamura Y."/>
            <person name="Arita M."/>
            <person name="Tohno M."/>
        </authorList>
    </citation>
    <scope>NUCLEOTIDE SEQUENCE [LARGE SCALE GENOMIC DNA]</scope>
    <source>
        <strain evidence="4 6">JCM 8573</strain>
    </source>
</reference>
<dbReference type="FunFam" id="2.60.40.1180:FF:000007">
    <property type="entry name" value="Sucrose isomerase"/>
    <property type="match status" value="1"/>
</dbReference>
<evidence type="ECO:0000256" key="2">
    <source>
        <dbReference type="ARBA" id="ARBA00022801"/>
    </source>
</evidence>
<dbReference type="GO" id="GO:0004553">
    <property type="term" value="F:hydrolase activity, hydrolyzing O-glycosyl compounds"/>
    <property type="evidence" value="ECO:0007669"/>
    <property type="project" value="UniProtKB-ARBA"/>
</dbReference>
<comment type="caution">
    <text evidence="4">The sequence shown here is derived from an EMBL/GenBank/DDBJ whole genome shotgun (WGS) entry which is preliminary data.</text>
</comment>
<gene>
    <name evidence="5" type="ORF">C5L28_001944</name>
    <name evidence="4" type="ORF">LPKJCM_01214</name>
</gene>
<keyword evidence="3" id="KW-0326">Glycosidase</keyword>
<evidence type="ECO:0000313" key="7">
    <source>
        <dbReference type="Proteomes" id="UP000294668"/>
    </source>
</evidence>
<evidence type="ECO:0000313" key="4">
    <source>
        <dbReference type="EMBL" id="GAW72105.1"/>
    </source>
</evidence>
<dbReference type="EMBL" id="PUFL01000014">
    <property type="protein sequence ID" value="TDG94625.1"/>
    <property type="molecule type" value="Genomic_DNA"/>
</dbReference>
<proteinExistence type="inferred from homology"/>
<sequence length="76" mass="9016">MIKFGTYEELDPKYAQVFAYRRHYQGKTLLVISNFTDQNVVRDYDQDHASKLLLSNYPDDEGTVLRPYESKVYVFD</sequence>
<evidence type="ECO:0000256" key="3">
    <source>
        <dbReference type="ARBA" id="ARBA00023295"/>
    </source>
</evidence>
<dbReference type="InterPro" id="IPR013780">
    <property type="entry name" value="Glyco_hydro_b"/>
</dbReference>
<dbReference type="Proteomes" id="UP000214739">
    <property type="component" value="Unassembled WGS sequence"/>
</dbReference>
<comment type="similarity">
    <text evidence="1">Belongs to the glycosyl hydrolase 13 family.</text>
</comment>
<keyword evidence="2" id="KW-0378">Hydrolase</keyword>
<dbReference type="Gene3D" id="2.60.40.1180">
    <property type="entry name" value="Golgi alpha-mannosidase II"/>
    <property type="match status" value="1"/>
</dbReference>
<evidence type="ECO:0000313" key="5">
    <source>
        <dbReference type="EMBL" id="TDG94625.1"/>
    </source>
</evidence>
<accession>A0A224VB51</accession>
<keyword evidence="7" id="KW-1185">Reference proteome</keyword>
<name>A0A224VB51_9LACO</name>
<protein>
    <submittedName>
        <fullName evidence="4">Oligo-1,6-glucosidase</fullName>
    </submittedName>
</protein>
<dbReference type="SUPFAM" id="SSF51011">
    <property type="entry name" value="Glycosyl hydrolase domain"/>
    <property type="match status" value="1"/>
</dbReference>
<reference evidence="5 7" key="2">
    <citation type="journal article" date="2019" name="Appl. Microbiol. Biotechnol.">
        <title>Uncovering carbohydrate metabolism through a genotype-phenotype association study of 56 lactic acid bacteria genomes.</title>
        <authorList>
            <person name="Buron-Moles G."/>
            <person name="Chailyan A."/>
            <person name="Dolejs I."/>
            <person name="Forster J."/>
            <person name="Miks M.H."/>
        </authorList>
    </citation>
    <scope>NUCLEOTIDE SEQUENCE [LARGE SCALE GENOMIC DNA]</scope>
    <source>
        <strain evidence="5 7">DSM 10551</strain>
    </source>
</reference>